<dbReference type="InterPro" id="IPR038883">
    <property type="entry name" value="AN11006-like"/>
</dbReference>
<reference evidence="1" key="1">
    <citation type="journal article" date="2020" name="Stud. Mycol.">
        <title>101 Dothideomycetes genomes: a test case for predicting lifestyles and emergence of pathogens.</title>
        <authorList>
            <person name="Haridas S."/>
            <person name="Albert R."/>
            <person name="Binder M."/>
            <person name="Bloem J."/>
            <person name="Labutti K."/>
            <person name="Salamov A."/>
            <person name="Andreopoulos B."/>
            <person name="Baker S."/>
            <person name="Barry K."/>
            <person name="Bills G."/>
            <person name="Bluhm B."/>
            <person name="Cannon C."/>
            <person name="Castanera R."/>
            <person name="Culley D."/>
            <person name="Daum C."/>
            <person name="Ezra D."/>
            <person name="Gonzalez J."/>
            <person name="Henrissat B."/>
            <person name="Kuo A."/>
            <person name="Liang C."/>
            <person name="Lipzen A."/>
            <person name="Lutzoni F."/>
            <person name="Magnuson J."/>
            <person name="Mondo S."/>
            <person name="Nolan M."/>
            <person name="Ohm R."/>
            <person name="Pangilinan J."/>
            <person name="Park H.-J."/>
            <person name="Ramirez L."/>
            <person name="Alfaro M."/>
            <person name="Sun H."/>
            <person name="Tritt A."/>
            <person name="Yoshinaga Y."/>
            <person name="Zwiers L.-H."/>
            <person name="Turgeon B."/>
            <person name="Goodwin S."/>
            <person name="Spatafora J."/>
            <person name="Crous P."/>
            <person name="Grigoriev I."/>
        </authorList>
    </citation>
    <scope>NUCLEOTIDE SEQUENCE</scope>
    <source>
        <strain evidence="1">CBS 690.94</strain>
    </source>
</reference>
<organism evidence="1 2">
    <name type="scientific">Karstenula rhodostoma CBS 690.94</name>
    <dbReference type="NCBI Taxonomy" id="1392251"/>
    <lineage>
        <taxon>Eukaryota</taxon>
        <taxon>Fungi</taxon>
        <taxon>Dikarya</taxon>
        <taxon>Ascomycota</taxon>
        <taxon>Pezizomycotina</taxon>
        <taxon>Dothideomycetes</taxon>
        <taxon>Pleosporomycetidae</taxon>
        <taxon>Pleosporales</taxon>
        <taxon>Massarineae</taxon>
        <taxon>Didymosphaeriaceae</taxon>
        <taxon>Karstenula</taxon>
    </lineage>
</organism>
<dbReference type="PANTHER" id="PTHR42085">
    <property type="entry name" value="F-BOX DOMAIN-CONTAINING PROTEIN"/>
    <property type="match status" value="1"/>
</dbReference>
<protein>
    <submittedName>
        <fullName evidence="1">Uncharacterized protein</fullName>
    </submittedName>
</protein>
<evidence type="ECO:0000313" key="1">
    <source>
        <dbReference type="EMBL" id="KAF2446955.1"/>
    </source>
</evidence>
<comment type="caution">
    <text evidence="1">The sequence shown here is derived from an EMBL/GenBank/DDBJ whole genome shotgun (WGS) entry which is preliminary data.</text>
</comment>
<gene>
    <name evidence="1" type="ORF">P171DRAFT_429901</name>
</gene>
<sequence length="287" mass="31343">MFEEKHAIHGGQGRVRSLFLDAMPAELRVMVYETLLVGSDPITALPGEQTDKMQGLDLSLLRVNRQIHDEAAAVFYCKNTICIRPGKGKDLCSGVPAPRYLHLVRHLKVEGLHRPDTPGKAWAKELGGLGEEEEGNHENERYLSTLTTLLPQLRGLHTLHLTITPPDRLSSKSVLAALLSLKQALPSMLASLAPSVPILLSFEFDDCYCRLHVSPELLARDCLLVVACQVLFWKSHLRVETMVRKARGGTLVEKGGRTDLGPLVGEGVGKVVETGKGVDGLIGRLVG</sequence>
<proteinExistence type="predicted"/>
<evidence type="ECO:0000313" key="2">
    <source>
        <dbReference type="Proteomes" id="UP000799764"/>
    </source>
</evidence>
<name>A0A9P4PMV3_9PLEO</name>
<keyword evidence="2" id="KW-1185">Reference proteome</keyword>
<dbReference type="EMBL" id="MU001497">
    <property type="protein sequence ID" value="KAF2446955.1"/>
    <property type="molecule type" value="Genomic_DNA"/>
</dbReference>
<accession>A0A9P4PMV3</accession>
<dbReference type="OrthoDB" id="62952at2759"/>
<dbReference type="AlphaFoldDB" id="A0A9P4PMV3"/>
<dbReference type="Proteomes" id="UP000799764">
    <property type="component" value="Unassembled WGS sequence"/>
</dbReference>
<dbReference type="PANTHER" id="PTHR42085:SF2">
    <property type="entry name" value="F-BOX DOMAIN-CONTAINING PROTEIN"/>
    <property type="match status" value="1"/>
</dbReference>